<protein>
    <submittedName>
        <fullName evidence="4">Insecticidal delta-endotoxin CryXXIIA(A)</fullName>
    </submittedName>
</protein>
<dbReference type="Proteomes" id="UP000306509">
    <property type="component" value="Unassembled WGS sequence"/>
</dbReference>
<name>A0A4U8Q0R2_9FIRM</name>
<dbReference type="Pfam" id="PF02368">
    <property type="entry name" value="Big_2"/>
    <property type="match status" value="2"/>
</dbReference>
<dbReference type="PROSITE" id="PS50268">
    <property type="entry name" value="CADHERIN_2"/>
    <property type="match status" value="1"/>
</dbReference>
<dbReference type="Gene3D" id="3.60.21.10">
    <property type="match status" value="1"/>
</dbReference>
<dbReference type="GO" id="GO:0005509">
    <property type="term" value="F:calcium ion binding"/>
    <property type="evidence" value="ECO:0007669"/>
    <property type="project" value="InterPro"/>
</dbReference>
<dbReference type="InterPro" id="IPR008964">
    <property type="entry name" value="Invasin/intimin_cell_adhesion"/>
</dbReference>
<comment type="caution">
    <text evidence="4">The sequence shown here is derived from an EMBL/GenBank/DDBJ whole genome shotgun (WGS) entry which is preliminary data.</text>
</comment>
<dbReference type="EMBL" id="QGQD01000098">
    <property type="protein sequence ID" value="TLC98261.1"/>
    <property type="molecule type" value="Genomic_DNA"/>
</dbReference>
<dbReference type="Gene3D" id="2.60.40.1080">
    <property type="match status" value="2"/>
</dbReference>
<evidence type="ECO:0000256" key="2">
    <source>
        <dbReference type="SAM" id="SignalP"/>
    </source>
</evidence>
<dbReference type="Gene3D" id="2.60.120.260">
    <property type="entry name" value="Galactose-binding domain-like"/>
    <property type="match status" value="1"/>
</dbReference>
<dbReference type="InterPro" id="IPR003343">
    <property type="entry name" value="Big_2"/>
</dbReference>
<gene>
    <name evidence="4" type="ORF">DSM106044_04915</name>
</gene>
<dbReference type="Pfam" id="PF00149">
    <property type="entry name" value="Metallophos"/>
    <property type="match status" value="1"/>
</dbReference>
<dbReference type="InterPro" id="IPR002126">
    <property type="entry name" value="Cadherin-like_dom"/>
</dbReference>
<evidence type="ECO:0000259" key="3">
    <source>
        <dbReference type="PROSITE" id="PS50268"/>
    </source>
</evidence>
<evidence type="ECO:0000256" key="1">
    <source>
        <dbReference type="ARBA" id="ARBA00022729"/>
    </source>
</evidence>
<dbReference type="InterPro" id="IPR013783">
    <property type="entry name" value="Ig-like_fold"/>
</dbReference>
<dbReference type="RefSeq" id="WP_161597446.1">
    <property type="nucleotide sequence ID" value="NZ_QGQD01000098.1"/>
</dbReference>
<dbReference type="SUPFAM" id="SSF49373">
    <property type="entry name" value="Invasin/intimin cell-adhesion fragments"/>
    <property type="match status" value="2"/>
</dbReference>
<dbReference type="InterPro" id="IPR004843">
    <property type="entry name" value="Calcineurin-like_PHP"/>
</dbReference>
<dbReference type="Gene3D" id="2.60.40.10">
    <property type="entry name" value="Immunoglobulins"/>
    <property type="match status" value="4"/>
</dbReference>
<dbReference type="GO" id="GO:0003993">
    <property type="term" value="F:acid phosphatase activity"/>
    <property type="evidence" value="ECO:0007669"/>
    <property type="project" value="InterPro"/>
</dbReference>
<evidence type="ECO:0000313" key="4">
    <source>
        <dbReference type="EMBL" id="TLC98261.1"/>
    </source>
</evidence>
<dbReference type="STRING" id="180332.GCA_000797495_02284"/>
<dbReference type="SUPFAM" id="SSF49363">
    <property type="entry name" value="Purple acid phosphatase, N-terminal domain"/>
    <property type="match status" value="1"/>
</dbReference>
<dbReference type="PANTHER" id="PTHR45867">
    <property type="entry name" value="PURPLE ACID PHOSPHATASE"/>
    <property type="match status" value="1"/>
</dbReference>
<dbReference type="SMART" id="SM00635">
    <property type="entry name" value="BID_2"/>
    <property type="match status" value="2"/>
</dbReference>
<keyword evidence="1 2" id="KW-0732">Signal</keyword>
<feature type="domain" description="Cadherin" evidence="3">
    <location>
        <begin position="455"/>
        <end position="512"/>
    </location>
</feature>
<reference evidence="4 5" key="1">
    <citation type="journal article" date="2019" name="Anaerobe">
        <title>Detection of Robinsoniella peoriensis in multiple bone samples of a trauma patient.</title>
        <authorList>
            <person name="Schrottner P."/>
            <person name="Hartwich K."/>
            <person name="Bunk B."/>
            <person name="Schober I."/>
            <person name="Helbig S."/>
            <person name="Rudolph W.W."/>
            <person name="Gunzer F."/>
        </authorList>
    </citation>
    <scope>NUCLEOTIDE SEQUENCE [LARGE SCALE GENOMIC DNA]</scope>
    <source>
        <strain evidence="4 5">DSM 106044</strain>
    </source>
</reference>
<dbReference type="GO" id="GO:0007156">
    <property type="term" value="P:homophilic cell adhesion via plasma membrane adhesion molecules"/>
    <property type="evidence" value="ECO:0007669"/>
    <property type="project" value="InterPro"/>
</dbReference>
<dbReference type="Gene3D" id="2.60.40.380">
    <property type="entry name" value="Purple acid phosphatase-like, N-terminal"/>
    <property type="match status" value="1"/>
</dbReference>
<feature type="chain" id="PRO_5020739170" evidence="2">
    <location>
        <begin position="24"/>
        <end position="1128"/>
    </location>
</feature>
<dbReference type="PANTHER" id="PTHR45867:SF3">
    <property type="entry name" value="ACID PHOSPHATASE TYPE 7"/>
    <property type="match status" value="1"/>
</dbReference>
<dbReference type="InterPro" id="IPR008979">
    <property type="entry name" value="Galactose-bd-like_sf"/>
</dbReference>
<organism evidence="4 5">
    <name type="scientific">Robinsoniella peoriensis</name>
    <dbReference type="NCBI Taxonomy" id="180332"/>
    <lineage>
        <taxon>Bacteria</taxon>
        <taxon>Bacillati</taxon>
        <taxon>Bacillota</taxon>
        <taxon>Clostridia</taxon>
        <taxon>Lachnospirales</taxon>
        <taxon>Lachnospiraceae</taxon>
        <taxon>Robinsoniella</taxon>
    </lineage>
</organism>
<dbReference type="Pfam" id="PF16403">
    <property type="entry name" value="Bact_surface_Ig-like"/>
    <property type="match status" value="4"/>
</dbReference>
<sequence precursor="true">MKKLLVMATMGLMLTTFTMPVLAADQNAAVDSLSLGVGADETEIYVNWYSKSANAGTVQWAKKADMPGEDFPQKHMEAAAVTAAAENKSGYYSNKVALTGLEANTQYVYRVGNDGSWSEIYDYDTENFDGGFSFLLAGDPQIGAGSQASDQKGWEDTLNKAMTQFPESSFLISAGDQVNTNNNESQYTSYLAPEELKSLPIATNVGNHDTKSNAYSEHFNIPNVDQTTVTAGEFSGDYWYKYDDVLFMSINSNDKSTAKHKQFLEDTVAAQGSDAKWKVVTFHHSVYSTASHTQDSDIIQRRNELPPVFSDLGIDAVLMGHDHVYTRTYMMNGTNPVKTDNVESQVVNPAEGEVLYLTANSASGSKFYSIMNYDYPFAAVKNQESVPNITNVKVTDTSMQFTTYRTSDMSLVDDFTIYKGVDANGDYTAPVITAPDNDTVILGKAFDPLEGVTAIDNKDGDITGKIKVEGTVDINKVGQYTLTYTVSDTAGNETKIVRTITVLDEDKTAPELNVPAATELYTGDEFDPMDGITATDERDGDITKSVTVEGSADTQTPGIYELTYRVSDAAGNETVKKRIVTVKESTTEETTLITTQDTIWRYLDNNTDPAENLESRTAWTEESFDDSVWSSAKGSFGAKKGQIADLGGGCTPNTLLTQYIEGTKDDIPTYFFRTTFDLEDAEKVVGMTGSLMYDDAAIVYINGVKAASYYEPEGGFESNMSYGGSNKSSPLNGTFQLEDWSMLKDGVNTIAVEIHNGRIDSSDVYFDFLDLTVTTEKEIADTIAPVISFPEKTEIYVGDVFDPMAGVSASDNADGDVTADIQVQGKVDVSRPGTTELVYTVTDKAGNKGEAVRKITVMEKEQPVVPDKSAPVLNIPASTVITVGSKFDKMQGVSAKDDRDGDITAKVTCTGEVDSSKPGTYTLTYRVSDKAGNTVTQQRTVIVKAAQQGTDKPAVVKASGVKLNHSSITIQKGKKYTWLKAAVTPKNTTNKKLTWSSSNKKVAAINAKGVVTAKKEGTANIKVKTANGKKDTVKVNVVDRKIKVSKISMDKKARMYRGTKLELDAAVKPVNASKKKVSWSTSNSKIATVSPKGVVKAKKTGTVKITCTAKDGSGKKAVCSITVVSKKK</sequence>
<keyword evidence="5" id="KW-1185">Reference proteome</keyword>
<proteinExistence type="predicted"/>
<dbReference type="GO" id="GO:0016020">
    <property type="term" value="C:membrane"/>
    <property type="evidence" value="ECO:0007669"/>
    <property type="project" value="InterPro"/>
</dbReference>
<dbReference type="AlphaFoldDB" id="A0A4U8Q0R2"/>
<dbReference type="InterPro" id="IPR015914">
    <property type="entry name" value="PAPs_N"/>
</dbReference>
<feature type="signal peptide" evidence="2">
    <location>
        <begin position="1"/>
        <end position="23"/>
    </location>
</feature>
<dbReference type="SUPFAM" id="SSF56300">
    <property type="entry name" value="Metallo-dependent phosphatases"/>
    <property type="match status" value="1"/>
</dbReference>
<dbReference type="InterPro" id="IPR029052">
    <property type="entry name" value="Metallo-depent_PP-like"/>
</dbReference>
<dbReference type="InterPro" id="IPR008963">
    <property type="entry name" value="Purple_acid_Pase-like_N"/>
</dbReference>
<dbReference type="SUPFAM" id="SSF49785">
    <property type="entry name" value="Galactose-binding domain-like"/>
    <property type="match status" value="1"/>
</dbReference>
<accession>A0A4U8Q0R2</accession>
<evidence type="ECO:0000313" key="5">
    <source>
        <dbReference type="Proteomes" id="UP000306509"/>
    </source>
</evidence>
<dbReference type="Pfam" id="PF16656">
    <property type="entry name" value="Pur_ac_phosph_N"/>
    <property type="match status" value="1"/>
</dbReference>
<dbReference type="InterPro" id="IPR032179">
    <property type="entry name" value="Cry22Aa_Ig-like"/>
</dbReference>